<feature type="domain" description="DUF3322" evidence="2">
    <location>
        <begin position="9"/>
        <end position="188"/>
    </location>
</feature>
<dbReference type="EMBL" id="UNQJ01000009">
    <property type="protein sequence ID" value="SYZ33581.1"/>
    <property type="molecule type" value="Genomic_DNA"/>
</dbReference>
<dbReference type="Proteomes" id="UP000263928">
    <property type="component" value="Unassembled WGS sequence"/>
</dbReference>
<dbReference type="OrthoDB" id="322908at2"/>
<reference evidence="3 6" key="3">
    <citation type="submission" date="2018-10" db="EMBL/GenBank/DDBJ databases">
        <title>Propionibacterium australiense Genome Sequencing and Assembly.</title>
        <authorList>
            <person name="Bernier A.-M."/>
            <person name="Bernard K."/>
        </authorList>
    </citation>
    <scope>NUCLEOTIDE SEQUENCE [LARGE SCALE GENOMIC DNA]</scope>
    <source>
        <strain evidence="3 6">NML98A078</strain>
    </source>
</reference>
<dbReference type="InterPro" id="IPR024537">
    <property type="entry name" value="DUF3322"/>
</dbReference>
<evidence type="ECO:0000313" key="5">
    <source>
        <dbReference type="Proteomes" id="UP000263928"/>
    </source>
</evidence>
<evidence type="ECO:0000313" key="6">
    <source>
        <dbReference type="Proteomes" id="UP000279336"/>
    </source>
</evidence>
<dbReference type="InterPro" id="IPR024534">
    <property type="entry name" value="JetD_C"/>
</dbReference>
<name>A0A383S786_9ACTN</name>
<evidence type="ECO:0000313" key="4">
    <source>
        <dbReference type="EMBL" id="SYZ33581.1"/>
    </source>
</evidence>
<dbReference type="AlphaFoldDB" id="A0A383S786"/>
<dbReference type="EMBL" id="RCIW01000010">
    <property type="protein sequence ID" value="RLP09674.1"/>
    <property type="molecule type" value="Genomic_DNA"/>
</dbReference>
<protein>
    <submittedName>
        <fullName evidence="3">DUF3322 and DUF2220 domain-containing protein</fullName>
    </submittedName>
</protein>
<dbReference type="Pfam" id="PF11795">
    <property type="entry name" value="DUF3322"/>
    <property type="match status" value="1"/>
</dbReference>
<sequence length="388" mass="43303">MKTPDQVTADIRRRLTKGWHTHLTGEEAAFPHDFPLGRTDAAQLRGNYAAVHALTVDWQQWARRHDVQLTYATRMATGGTRQQVPTHAQVAGIDHAAAIVGDGWPERLERGRRRLNALKDGYPQLVDLARTVRAVDGYSDLDFDLLRTVADWFADDPLRAHGVTPRQVPIPGVHAKWLQAHEATVCALIGIHDLHLAPRHPSRIHFTYLDPDHIAGEGRVHDSATVGDRFTPAYRPRVVIISENKDTAIYFPAMPGAISVEGMGRGGKAAASFEWLHQAPLVVYWGDIDRDGYEILDGYRADFGRDIESVLMDEAAYTTYERFGTDTDRHGAALRPGNPRPVPRLRASERAVYTLLTDPSHDGHRRVEQERIPLHVALEHVLGLDGMG</sequence>
<feature type="domain" description="Wadjet protein JetD C-terminal" evidence="1">
    <location>
        <begin position="200"/>
        <end position="379"/>
    </location>
</feature>
<gene>
    <name evidence="3" type="ORF">D7U36_07745</name>
    <name evidence="4" type="ORF">PROPAUS_1500</name>
</gene>
<accession>A0A383S786</accession>
<evidence type="ECO:0000259" key="1">
    <source>
        <dbReference type="Pfam" id="PF09983"/>
    </source>
</evidence>
<keyword evidence="5" id="KW-1185">Reference proteome</keyword>
<evidence type="ECO:0000259" key="2">
    <source>
        <dbReference type="Pfam" id="PF11795"/>
    </source>
</evidence>
<dbReference type="Proteomes" id="UP000279336">
    <property type="component" value="Unassembled WGS sequence"/>
</dbReference>
<evidence type="ECO:0000313" key="3">
    <source>
        <dbReference type="EMBL" id="RLP09674.1"/>
    </source>
</evidence>
<reference evidence="5" key="1">
    <citation type="submission" date="2018-08" db="EMBL/GenBank/DDBJ databases">
        <authorList>
            <person name="Hornung B."/>
        </authorList>
    </citation>
    <scope>NUCLEOTIDE SEQUENCE [LARGE SCALE GENOMIC DNA]</scope>
</reference>
<organism evidence="4 5">
    <name type="scientific">Propionibacterium australiense</name>
    <dbReference type="NCBI Taxonomy" id="119981"/>
    <lineage>
        <taxon>Bacteria</taxon>
        <taxon>Bacillati</taxon>
        <taxon>Actinomycetota</taxon>
        <taxon>Actinomycetes</taxon>
        <taxon>Propionibacteriales</taxon>
        <taxon>Propionibacteriaceae</taxon>
        <taxon>Propionibacterium</taxon>
    </lineage>
</organism>
<proteinExistence type="predicted"/>
<reference evidence="4" key="2">
    <citation type="submission" date="2018-08" db="EMBL/GenBank/DDBJ databases">
        <authorList>
            <person name="Ferrada E.E."/>
            <person name="Latorre B.A."/>
        </authorList>
    </citation>
    <scope>NUCLEOTIDE SEQUENCE [LARGE SCALE GENOMIC DNA]</scope>
    <source>
        <strain evidence="4">Propionibacterium_australiense1</strain>
    </source>
</reference>
<dbReference type="Pfam" id="PF09983">
    <property type="entry name" value="JetD_C"/>
    <property type="match status" value="1"/>
</dbReference>
<dbReference type="RefSeq" id="WP_119161918.1">
    <property type="nucleotide sequence ID" value="NZ_LR134442.1"/>
</dbReference>